<keyword evidence="5" id="KW-1185">Reference proteome</keyword>
<organism evidence="4 5">
    <name type="scientific">Thermoflexus hugenholtzii JAD2</name>
    <dbReference type="NCBI Taxonomy" id="877466"/>
    <lineage>
        <taxon>Bacteria</taxon>
        <taxon>Bacillati</taxon>
        <taxon>Chloroflexota</taxon>
        <taxon>Thermoflexia</taxon>
        <taxon>Thermoflexales</taxon>
        <taxon>Thermoflexaceae</taxon>
        <taxon>Thermoflexus</taxon>
    </lineage>
</organism>
<feature type="region of interest" description="Disordered" evidence="1">
    <location>
        <begin position="98"/>
        <end position="232"/>
    </location>
</feature>
<proteinExistence type="predicted"/>
<name>A0A212RNG5_9CHLR</name>
<feature type="domain" description="DZANK-type" evidence="3">
    <location>
        <begin position="4"/>
        <end position="55"/>
    </location>
</feature>
<protein>
    <submittedName>
        <fullName evidence="4">Double zinc ribbon</fullName>
    </submittedName>
</protein>
<dbReference type="InterPro" id="IPR025874">
    <property type="entry name" value="DZR"/>
</dbReference>
<dbReference type="Pfam" id="PF12773">
    <property type="entry name" value="DZR"/>
    <property type="match status" value="1"/>
</dbReference>
<dbReference type="InParanoid" id="A0A212RNG5"/>
<feature type="region of interest" description="Disordered" evidence="1">
    <location>
        <begin position="61"/>
        <end position="80"/>
    </location>
</feature>
<feature type="transmembrane region" description="Helical" evidence="2">
    <location>
        <begin position="650"/>
        <end position="671"/>
    </location>
</feature>
<reference evidence="5" key="1">
    <citation type="submission" date="2017-06" db="EMBL/GenBank/DDBJ databases">
        <authorList>
            <person name="Varghese N."/>
            <person name="Submissions S."/>
        </authorList>
    </citation>
    <scope>NUCLEOTIDE SEQUENCE [LARGE SCALE GENOMIC DNA]</scope>
    <source>
        <strain evidence="5">JAD2</strain>
    </source>
</reference>
<evidence type="ECO:0000259" key="3">
    <source>
        <dbReference type="Pfam" id="PF12773"/>
    </source>
</evidence>
<dbReference type="OrthoDB" id="154705at2"/>
<dbReference type="Proteomes" id="UP000197025">
    <property type="component" value="Unassembled WGS sequence"/>
</dbReference>
<feature type="compositionally biased region" description="Low complexity" evidence="1">
    <location>
        <begin position="138"/>
        <end position="154"/>
    </location>
</feature>
<sequence>MRRCPVCGALYPEEAQICTRCGADLVAGPGEIEGTLCAVCGYRNPPEAVFCEQCGVRLKGAEEEGEVRREEAAGAPPEPGMPEWLLAVEDLFPEAPPAFPETVEEERPPFGAPPVEEAQGPGEAPPSGPEAPILPFSEGMEPEAMPPEAETGMAVPPGMPPETEASPFPELEETPPVSEAGFSGEEAPPPETAPFTFFSLEEEAERPPAIEAPSLGGEAVEALPPPRPEGEELPEWWKELGLTEAPPPGSSEEEVPAQAPPLLAEELPEEVMTAPPATAPFQLEEAPPPPPPEEVPPFTDLEAVLAEMPEWLQTLRPVAEEGGEAPAEALLPLEPVVVEEQGPLAGLVDVLPRHPRLVEVQGPPARLRAEPIPELQTRAEAWGSLLAQGLTFLIGERVAEPASAGLAQAVERGLLFALILVALILGLYWPLPFFRPALLTPPTAFVAALDEAPSGGLALVAVEYGPDRAAELDGFLRGVLQRLSDRGVRALTVSLSPWGAAQAASVVLARPDYGERVMHLGYVPGHEVAIARLLSQPLRRFPADYTGRPVLDLPMARDLGEEPLAARVSLVVLITGSPEALRGWLQQARGILPPEVPVIAAVSAGIAPYAAPYQESGQLRAVAAGLRDALLLEGEVAEGSPAFFDLQAQALLQVLVAALIGVGLGISLFAARRREG</sequence>
<keyword evidence="2" id="KW-1133">Transmembrane helix</keyword>
<dbReference type="RefSeq" id="WP_088572255.1">
    <property type="nucleotide sequence ID" value="NZ_FYEK01000072.1"/>
</dbReference>
<feature type="compositionally biased region" description="Low complexity" evidence="1">
    <location>
        <begin position="113"/>
        <end position="122"/>
    </location>
</feature>
<feature type="compositionally biased region" description="Basic and acidic residues" evidence="1">
    <location>
        <begin position="61"/>
        <end position="72"/>
    </location>
</feature>
<evidence type="ECO:0000313" key="5">
    <source>
        <dbReference type="Proteomes" id="UP000197025"/>
    </source>
</evidence>
<evidence type="ECO:0000256" key="2">
    <source>
        <dbReference type="SAM" id="Phobius"/>
    </source>
</evidence>
<dbReference type="AlphaFoldDB" id="A0A212RNG5"/>
<gene>
    <name evidence="4" type="ORF">SAMN02746019_00017350</name>
</gene>
<keyword evidence="2" id="KW-0812">Transmembrane</keyword>
<accession>A0A212RNG5</accession>
<evidence type="ECO:0000256" key="1">
    <source>
        <dbReference type="SAM" id="MobiDB-lite"/>
    </source>
</evidence>
<keyword evidence="2" id="KW-0472">Membrane</keyword>
<evidence type="ECO:0000313" key="4">
    <source>
        <dbReference type="EMBL" id="SNB74077.1"/>
    </source>
</evidence>
<dbReference type="EMBL" id="FYEK01000072">
    <property type="protein sequence ID" value="SNB74077.1"/>
    <property type="molecule type" value="Genomic_DNA"/>
</dbReference>